<reference evidence="11 12" key="1">
    <citation type="submission" date="2019-03" db="EMBL/GenBank/DDBJ databases">
        <title>Sapientia aquatica gen. nov., sp. nov., isolated from a crater lake.</title>
        <authorList>
            <person name="Felfoldi T."/>
            <person name="Szabo A."/>
            <person name="Toth E."/>
            <person name="Schumann P."/>
            <person name="Keki Z."/>
            <person name="Marialigeti K."/>
            <person name="Mathe I."/>
        </authorList>
    </citation>
    <scope>NUCLEOTIDE SEQUENCE [LARGE SCALE GENOMIC DNA]</scope>
    <source>
        <strain evidence="11 12">SA-152</strain>
    </source>
</reference>
<evidence type="ECO:0000256" key="1">
    <source>
        <dbReference type="ARBA" id="ARBA00002578"/>
    </source>
</evidence>
<keyword evidence="11" id="KW-0966">Cell projection</keyword>
<keyword evidence="4 10" id="KW-1003">Cell membrane</keyword>
<dbReference type="RefSeq" id="WP_133324885.1">
    <property type="nucleotide sequence ID" value="NZ_SMYL01000001.1"/>
</dbReference>
<dbReference type="NCBIfam" id="TIGR01400">
    <property type="entry name" value="fliR"/>
    <property type="match status" value="1"/>
</dbReference>
<evidence type="ECO:0000256" key="10">
    <source>
        <dbReference type="RuleBase" id="RU362071"/>
    </source>
</evidence>
<organism evidence="11 12">
    <name type="scientific">Sapientia aquatica</name>
    <dbReference type="NCBI Taxonomy" id="1549640"/>
    <lineage>
        <taxon>Bacteria</taxon>
        <taxon>Pseudomonadati</taxon>
        <taxon>Pseudomonadota</taxon>
        <taxon>Betaproteobacteria</taxon>
        <taxon>Burkholderiales</taxon>
        <taxon>Oxalobacteraceae</taxon>
        <taxon>Sapientia</taxon>
    </lineage>
</organism>
<dbReference type="Proteomes" id="UP000294829">
    <property type="component" value="Unassembled WGS sequence"/>
</dbReference>
<name>A0A4V3AV52_9BURK</name>
<evidence type="ECO:0000256" key="4">
    <source>
        <dbReference type="ARBA" id="ARBA00022475"/>
    </source>
</evidence>
<dbReference type="GO" id="GO:0009425">
    <property type="term" value="C:bacterial-type flagellum basal body"/>
    <property type="evidence" value="ECO:0007669"/>
    <property type="project" value="UniProtKB-SubCell"/>
</dbReference>
<sequence length="256" mass="27254">MVHLSTAQMLAWINSFLWPLTRILGMIAVAPVFGSRSVPVMIKVSFGVVLAVLIAPTLNNVPTIDPVSLDGMLITIEQLIIGVAMGFTIQVVFASVDLAGDLMGMSMGLGFASFYDPQTRATTPALSQFLTLITTMLFLTLDLHLALLSTLVESFTTLPIGLGIPNHASMWMRIAGTGSIIFTSGVQLALPIIAALLVTNIALGILTRAAPQLNLFGIGFPITMSVGFIMVMVILPYLAEPIKKLLELGIVFAGLK</sequence>
<keyword evidence="8 10" id="KW-0975">Bacterial flagellum</keyword>
<dbReference type="GO" id="GO:0005886">
    <property type="term" value="C:plasma membrane"/>
    <property type="evidence" value="ECO:0007669"/>
    <property type="project" value="UniProtKB-SubCell"/>
</dbReference>
<keyword evidence="7 10" id="KW-0472">Membrane</keyword>
<dbReference type="InterPro" id="IPR002010">
    <property type="entry name" value="T3SS_IM_R"/>
</dbReference>
<evidence type="ECO:0000256" key="5">
    <source>
        <dbReference type="ARBA" id="ARBA00022692"/>
    </source>
</evidence>
<comment type="caution">
    <text evidence="11">The sequence shown here is derived from an EMBL/GenBank/DDBJ whole genome shotgun (WGS) entry which is preliminary data.</text>
</comment>
<evidence type="ECO:0000313" key="12">
    <source>
        <dbReference type="Proteomes" id="UP000294829"/>
    </source>
</evidence>
<dbReference type="InterPro" id="IPR006303">
    <property type="entry name" value="FliR"/>
</dbReference>
<accession>A0A4V3AV52</accession>
<feature type="transmembrane region" description="Helical" evidence="10">
    <location>
        <begin position="12"/>
        <end position="33"/>
    </location>
</feature>
<keyword evidence="6 10" id="KW-1133">Transmembrane helix</keyword>
<evidence type="ECO:0000256" key="6">
    <source>
        <dbReference type="ARBA" id="ARBA00022989"/>
    </source>
</evidence>
<evidence type="ECO:0000256" key="7">
    <source>
        <dbReference type="ARBA" id="ARBA00023136"/>
    </source>
</evidence>
<evidence type="ECO:0000256" key="2">
    <source>
        <dbReference type="ARBA" id="ARBA00009772"/>
    </source>
</evidence>
<feature type="transmembrane region" description="Helical" evidence="10">
    <location>
        <begin position="185"/>
        <end position="206"/>
    </location>
</feature>
<dbReference type="Pfam" id="PF01311">
    <property type="entry name" value="Bac_export_1"/>
    <property type="match status" value="1"/>
</dbReference>
<feature type="transmembrane region" description="Helical" evidence="10">
    <location>
        <begin position="218"/>
        <end position="239"/>
    </location>
</feature>
<keyword evidence="5 10" id="KW-0812">Transmembrane</keyword>
<dbReference type="OrthoDB" id="9797790at2"/>
<comment type="similarity">
    <text evidence="2 10">Belongs to the FliR/MopE/SpaR family.</text>
</comment>
<keyword evidence="12" id="KW-1185">Reference proteome</keyword>
<comment type="function">
    <text evidence="1 10">Role in flagellar biosynthesis.</text>
</comment>
<feature type="transmembrane region" description="Helical" evidence="10">
    <location>
        <begin position="40"/>
        <end position="59"/>
    </location>
</feature>
<feature type="transmembrane region" description="Helical" evidence="10">
    <location>
        <begin position="79"/>
        <end position="100"/>
    </location>
</feature>
<dbReference type="PANTHER" id="PTHR30065">
    <property type="entry name" value="FLAGELLAR BIOSYNTHETIC PROTEIN FLIR"/>
    <property type="match status" value="1"/>
</dbReference>
<dbReference type="PRINTS" id="PR00953">
    <property type="entry name" value="TYPE3IMRPROT"/>
</dbReference>
<proteinExistence type="inferred from homology"/>
<dbReference type="GO" id="GO:0044780">
    <property type="term" value="P:bacterial-type flagellum assembly"/>
    <property type="evidence" value="ECO:0007669"/>
    <property type="project" value="UniProtKB-UniRule"/>
</dbReference>
<dbReference type="EMBL" id="SMYL01000001">
    <property type="protein sequence ID" value="TDK68326.1"/>
    <property type="molecule type" value="Genomic_DNA"/>
</dbReference>
<evidence type="ECO:0000256" key="9">
    <source>
        <dbReference type="NCBIfam" id="TIGR01400"/>
    </source>
</evidence>
<dbReference type="AlphaFoldDB" id="A0A4V3AV52"/>
<gene>
    <name evidence="11" type="primary">fliR</name>
    <name evidence="11" type="ORF">E2I14_01945</name>
</gene>
<dbReference type="PANTHER" id="PTHR30065:SF8">
    <property type="entry name" value="FLAGELLAR BIOSYNTHETIC PROTEIN FLIR"/>
    <property type="match status" value="1"/>
</dbReference>
<keyword evidence="11" id="KW-0282">Flagellum</keyword>
<dbReference type="GO" id="GO:0006605">
    <property type="term" value="P:protein targeting"/>
    <property type="evidence" value="ECO:0007669"/>
    <property type="project" value="UniProtKB-UniRule"/>
</dbReference>
<evidence type="ECO:0000256" key="8">
    <source>
        <dbReference type="ARBA" id="ARBA00023143"/>
    </source>
</evidence>
<keyword evidence="11" id="KW-0969">Cilium</keyword>
<protein>
    <recommendedName>
        <fullName evidence="3 9">Flagellar biosynthetic protein FliR</fullName>
    </recommendedName>
</protein>
<evidence type="ECO:0000313" key="11">
    <source>
        <dbReference type="EMBL" id="TDK68326.1"/>
    </source>
</evidence>
<evidence type="ECO:0000256" key="3">
    <source>
        <dbReference type="ARBA" id="ARBA00021717"/>
    </source>
</evidence>
<comment type="subcellular location">
    <subcellularLocation>
        <location evidence="10">Cell membrane</location>
        <topology evidence="10">Multi-pass membrane protein</topology>
    </subcellularLocation>
    <subcellularLocation>
        <location evidence="10">Bacterial flagellum basal body</location>
    </subcellularLocation>
</comment>